<feature type="compositionally biased region" description="Pro residues" evidence="1">
    <location>
        <begin position="599"/>
        <end position="609"/>
    </location>
</feature>
<feature type="compositionally biased region" description="Polar residues" evidence="1">
    <location>
        <begin position="31"/>
        <end position="40"/>
    </location>
</feature>
<protein>
    <submittedName>
        <fullName evidence="2">Uncharacterized protein</fullName>
    </submittedName>
</protein>
<feature type="compositionally biased region" description="Polar residues" evidence="1">
    <location>
        <begin position="453"/>
        <end position="471"/>
    </location>
</feature>
<feature type="compositionally biased region" description="Polar residues" evidence="1">
    <location>
        <begin position="620"/>
        <end position="651"/>
    </location>
</feature>
<feature type="region of interest" description="Disordered" evidence="1">
    <location>
        <begin position="725"/>
        <end position="928"/>
    </location>
</feature>
<feature type="compositionally biased region" description="Polar residues" evidence="1">
    <location>
        <begin position="786"/>
        <end position="806"/>
    </location>
</feature>
<feature type="compositionally biased region" description="Polar residues" evidence="1">
    <location>
        <begin position="160"/>
        <end position="174"/>
    </location>
</feature>
<name>A0A6A6IC88_9PLEO</name>
<feature type="region of interest" description="Disordered" evidence="1">
    <location>
        <begin position="284"/>
        <end position="660"/>
    </location>
</feature>
<dbReference type="RefSeq" id="XP_033683005.1">
    <property type="nucleotide sequence ID" value="XM_033823783.1"/>
</dbReference>
<feature type="region of interest" description="Disordered" evidence="1">
    <location>
        <begin position="1"/>
        <end position="47"/>
    </location>
</feature>
<dbReference type="OrthoDB" id="5367052at2759"/>
<feature type="compositionally biased region" description="Polar residues" evidence="1">
    <location>
        <begin position="108"/>
        <end position="121"/>
    </location>
</feature>
<accession>A0A6A6IC88</accession>
<feature type="compositionally biased region" description="Low complexity" evidence="1">
    <location>
        <begin position="725"/>
        <end position="734"/>
    </location>
</feature>
<feature type="compositionally biased region" description="Low complexity" evidence="1">
    <location>
        <begin position="89"/>
        <end position="99"/>
    </location>
</feature>
<feature type="compositionally biased region" description="Low complexity" evidence="1">
    <location>
        <begin position="762"/>
        <end position="778"/>
    </location>
</feature>
<keyword evidence="3" id="KW-1185">Reference proteome</keyword>
<dbReference type="Proteomes" id="UP000800094">
    <property type="component" value="Unassembled WGS sequence"/>
</dbReference>
<feature type="compositionally biased region" description="Basic and acidic residues" evidence="1">
    <location>
        <begin position="896"/>
        <end position="907"/>
    </location>
</feature>
<evidence type="ECO:0000256" key="1">
    <source>
        <dbReference type="SAM" id="MobiDB-lite"/>
    </source>
</evidence>
<dbReference type="EMBL" id="ML987196">
    <property type="protein sequence ID" value="KAF2248001.1"/>
    <property type="molecule type" value="Genomic_DNA"/>
</dbReference>
<gene>
    <name evidence="2" type="ORF">BU26DRAFT_428422</name>
</gene>
<feature type="compositionally biased region" description="Polar residues" evidence="1">
    <location>
        <begin position="336"/>
        <end position="350"/>
    </location>
</feature>
<evidence type="ECO:0000313" key="2">
    <source>
        <dbReference type="EMBL" id="KAF2248001.1"/>
    </source>
</evidence>
<reference evidence="2" key="1">
    <citation type="journal article" date="2020" name="Stud. Mycol.">
        <title>101 Dothideomycetes genomes: a test case for predicting lifestyles and emergence of pathogens.</title>
        <authorList>
            <person name="Haridas S."/>
            <person name="Albert R."/>
            <person name="Binder M."/>
            <person name="Bloem J."/>
            <person name="Labutti K."/>
            <person name="Salamov A."/>
            <person name="Andreopoulos B."/>
            <person name="Baker S."/>
            <person name="Barry K."/>
            <person name="Bills G."/>
            <person name="Bluhm B."/>
            <person name="Cannon C."/>
            <person name="Castanera R."/>
            <person name="Culley D."/>
            <person name="Daum C."/>
            <person name="Ezra D."/>
            <person name="Gonzalez J."/>
            <person name="Henrissat B."/>
            <person name="Kuo A."/>
            <person name="Liang C."/>
            <person name="Lipzen A."/>
            <person name="Lutzoni F."/>
            <person name="Magnuson J."/>
            <person name="Mondo S."/>
            <person name="Nolan M."/>
            <person name="Ohm R."/>
            <person name="Pangilinan J."/>
            <person name="Park H.-J."/>
            <person name="Ramirez L."/>
            <person name="Alfaro M."/>
            <person name="Sun H."/>
            <person name="Tritt A."/>
            <person name="Yoshinaga Y."/>
            <person name="Zwiers L.-H."/>
            <person name="Turgeon B."/>
            <person name="Goodwin S."/>
            <person name="Spatafora J."/>
            <person name="Crous P."/>
            <person name="Grigoriev I."/>
        </authorList>
    </citation>
    <scope>NUCLEOTIDE SEQUENCE</scope>
    <source>
        <strain evidence="2">CBS 122368</strain>
    </source>
</reference>
<dbReference type="GeneID" id="54577113"/>
<feature type="compositionally biased region" description="Polar residues" evidence="1">
    <location>
        <begin position="908"/>
        <end position="923"/>
    </location>
</feature>
<feature type="compositionally biased region" description="Pro residues" evidence="1">
    <location>
        <begin position="11"/>
        <end position="29"/>
    </location>
</feature>
<feature type="compositionally biased region" description="Polar residues" evidence="1">
    <location>
        <begin position="252"/>
        <end position="267"/>
    </location>
</feature>
<organism evidence="2 3">
    <name type="scientific">Trematosphaeria pertusa</name>
    <dbReference type="NCBI Taxonomy" id="390896"/>
    <lineage>
        <taxon>Eukaryota</taxon>
        <taxon>Fungi</taxon>
        <taxon>Dikarya</taxon>
        <taxon>Ascomycota</taxon>
        <taxon>Pezizomycotina</taxon>
        <taxon>Dothideomycetes</taxon>
        <taxon>Pleosporomycetidae</taxon>
        <taxon>Pleosporales</taxon>
        <taxon>Massarineae</taxon>
        <taxon>Trematosphaeriaceae</taxon>
        <taxon>Trematosphaeria</taxon>
    </lineage>
</organism>
<proteinExistence type="predicted"/>
<sequence length="1351" mass="147982">MSEHDYAVPRSPLPFPPPPPPPLAPPSPRPGQTQAQQTSPLRRIAVQPPIITTALALPHGGSYLHGQTPASASTLSVPFSPYAPPPSSPYTASPVPSSPMAMRHTPSVPYNPQQWSRSGPVSGQYVPHSATHTPVATSRPGDVTGMEATMPSPPPPYSPGQNQNISQNLGSSPHMSGAAFTPNPPPPPPPTSHPAEYVPSPSSRSRPVSGFHSRPSSIIAPPSASSITSNPQFPPPPPGKRSTSREKLASKFSLSSFRNRSNESPGPSNIEALRICTTEAIQRAPASPGIVGPRASQHFMSSAFQERRWSPETHSPVRPPGARRAASTGMLDSESRTPVDNSPTPAQATWESGMPLPPPPPGPPPTGSRSQSLGRGMDANANRQTVILPAPPTRRPGQPALTPIPPTPFGWEEEQARNRSKSPAARGLQIDTSPQTIQVPEQSIHAAEGENVSIASGPTASTSQSNSTLYRNPQRDESARGIRERRSESRAARERAEPSNNPWAQDMEAAATKPADLVLGSPEGGLTRRGAVTKHTPRSGGGVIRSPRNALLAEEPGSSTSTPRTDSYRRVASGSAPTPPFSPGTDSFDHRHSQKLPTSFPPKALPTPPIRHHGEDRGSALTNSSGARDRSTSQTSALSDSRPEQSLSSTPRPAERNVFAQAAIERHLQFIEKEVAAQTDQDKLELFAEFIVAESRLRRDRYSAAFDSMAGDILELTRDLWRSHSSTGRRSTTPGGQGASADPSGRRSQASTTGGSPDTRFSNSVPTTAASPASSVANFTPHTEPASPSSATSQRPRDATWNNYQPVLSPIPSMAMSTVPDEEDSRGRSASRWWEASNDGGSSGIGSRRLERSKRESKYMGLPKEARESLQWAGDASPGSRAGSSTQPAYGPDEYPAEKVGLHEETPTKQPQAYYPSSASTTSDPRKLDVSRLVTLPPAYPRHYPAVNNNHPDLASIRSNLRNLSDLEEVKTTKDRFHAKTNTRKEQESTCLSDRRAQLRFNIQDNVRNGVMSYADAAKADADFETREQQRAQELVQNIFDTFQTEVANPLHALFCERITKISASIEHLKGRLCQDAQELNPNQTQEEGDEQPELLEMLTLLKWLFEAREQLHKEMFELEDERNDLYKDIIVLPYVQTKNDQKVKEAIAFFRRDAQDRKVTWEKEILKRYEDFMNVIEQNVSRGVEAQLSAFWDIAPGLLTVVQKVPQQLRGFDVLIPPQEYEENPSYHDFPMQYLYTLLAHAGRSAYQFIESQTNLLCLLHEVKTGVMTAGSRLLETQRILEGEDMESVDHEMKAIRQDEERRLTDDLKEKVGLVECQWDEALGNGLYECKTRVEKFLVEQGGWDDSLKE</sequence>
<feature type="compositionally biased region" description="Polar residues" evidence="1">
    <location>
        <begin position="430"/>
        <end position="441"/>
    </location>
</feature>
<feature type="compositionally biased region" description="Basic and acidic residues" evidence="1">
    <location>
        <begin position="473"/>
        <end position="497"/>
    </location>
</feature>
<feature type="compositionally biased region" description="Pro residues" evidence="1">
    <location>
        <begin position="182"/>
        <end position="192"/>
    </location>
</feature>
<feature type="compositionally biased region" description="Basic and acidic residues" evidence="1">
    <location>
        <begin position="848"/>
        <end position="868"/>
    </location>
</feature>
<feature type="compositionally biased region" description="Low complexity" evidence="1">
    <location>
        <begin position="198"/>
        <end position="227"/>
    </location>
</feature>
<feature type="region of interest" description="Disordered" evidence="1">
    <location>
        <begin position="82"/>
        <end position="271"/>
    </location>
</feature>
<feature type="compositionally biased region" description="Pro residues" evidence="1">
    <location>
        <begin position="355"/>
        <end position="366"/>
    </location>
</feature>
<evidence type="ECO:0000313" key="3">
    <source>
        <dbReference type="Proteomes" id="UP000800094"/>
    </source>
</evidence>
<feature type="compositionally biased region" description="Polar residues" evidence="1">
    <location>
        <begin position="746"/>
        <end position="761"/>
    </location>
</feature>